<dbReference type="EMBL" id="ML978129">
    <property type="protein sequence ID" value="KAF2096679.1"/>
    <property type="molecule type" value="Genomic_DNA"/>
</dbReference>
<keyword evidence="3" id="KW-1185">Reference proteome</keyword>
<dbReference type="Proteomes" id="UP000799772">
    <property type="component" value="Unassembled WGS sequence"/>
</dbReference>
<dbReference type="AlphaFoldDB" id="A0A9P4ICW1"/>
<evidence type="ECO:0000313" key="2">
    <source>
        <dbReference type="EMBL" id="KAF2096679.1"/>
    </source>
</evidence>
<organism evidence="2 3">
    <name type="scientific">Rhizodiscina lignyota</name>
    <dbReference type="NCBI Taxonomy" id="1504668"/>
    <lineage>
        <taxon>Eukaryota</taxon>
        <taxon>Fungi</taxon>
        <taxon>Dikarya</taxon>
        <taxon>Ascomycota</taxon>
        <taxon>Pezizomycotina</taxon>
        <taxon>Dothideomycetes</taxon>
        <taxon>Pleosporomycetidae</taxon>
        <taxon>Aulographales</taxon>
        <taxon>Rhizodiscinaceae</taxon>
        <taxon>Rhizodiscina</taxon>
    </lineage>
</organism>
<accession>A0A9P4ICW1</accession>
<feature type="region of interest" description="Disordered" evidence="1">
    <location>
        <begin position="1"/>
        <end position="77"/>
    </location>
</feature>
<feature type="compositionally biased region" description="Acidic residues" evidence="1">
    <location>
        <begin position="58"/>
        <end position="77"/>
    </location>
</feature>
<name>A0A9P4ICW1_9PEZI</name>
<sequence>MSDKCDNGVGNEEEQVNGYSESDKEDEDEDNADQPRSAAMESFLAEKDGPWTGLGDDNGGDEEEEKSEDQGEEEKDQ</sequence>
<gene>
    <name evidence="2" type="ORF">NA57DRAFT_78277</name>
</gene>
<evidence type="ECO:0000313" key="3">
    <source>
        <dbReference type="Proteomes" id="UP000799772"/>
    </source>
</evidence>
<protein>
    <submittedName>
        <fullName evidence="2">Uncharacterized protein</fullName>
    </submittedName>
</protein>
<proteinExistence type="predicted"/>
<reference evidence="2" key="1">
    <citation type="journal article" date="2020" name="Stud. Mycol.">
        <title>101 Dothideomycetes genomes: a test case for predicting lifestyles and emergence of pathogens.</title>
        <authorList>
            <person name="Haridas S."/>
            <person name="Albert R."/>
            <person name="Binder M."/>
            <person name="Bloem J."/>
            <person name="Labutti K."/>
            <person name="Salamov A."/>
            <person name="Andreopoulos B."/>
            <person name="Baker S."/>
            <person name="Barry K."/>
            <person name="Bills G."/>
            <person name="Bluhm B."/>
            <person name="Cannon C."/>
            <person name="Castanera R."/>
            <person name="Culley D."/>
            <person name="Daum C."/>
            <person name="Ezra D."/>
            <person name="Gonzalez J."/>
            <person name="Henrissat B."/>
            <person name="Kuo A."/>
            <person name="Liang C."/>
            <person name="Lipzen A."/>
            <person name="Lutzoni F."/>
            <person name="Magnuson J."/>
            <person name="Mondo S."/>
            <person name="Nolan M."/>
            <person name="Ohm R."/>
            <person name="Pangilinan J."/>
            <person name="Park H.-J."/>
            <person name="Ramirez L."/>
            <person name="Alfaro M."/>
            <person name="Sun H."/>
            <person name="Tritt A."/>
            <person name="Yoshinaga Y."/>
            <person name="Zwiers L.-H."/>
            <person name="Turgeon B."/>
            <person name="Goodwin S."/>
            <person name="Spatafora J."/>
            <person name="Crous P."/>
            <person name="Grigoriev I."/>
        </authorList>
    </citation>
    <scope>NUCLEOTIDE SEQUENCE</scope>
    <source>
        <strain evidence="2">CBS 133067</strain>
    </source>
</reference>
<feature type="compositionally biased region" description="Acidic residues" evidence="1">
    <location>
        <begin position="23"/>
        <end position="32"/>
    </location>
</feature>
<evidence type="ECO:0000256" key="1">
    <source>
        <dbReference type="SAM" id="MobiDB-lite"/>
    </source>
</evidence>
<comment type="caution">
    <text evidence="2">The sequence shown here is derived from an EMBL/GenBank/DDBJ whole genome shotgun (WGS) entry which is preliminary data.</text>
</comment>